<dbReference type="PANTHER" id="PTHR43646:SF2">
    <property type="entry name" value="GLYCOSYLTRANSFERASE 2-LIKE DOMAIN-CONTAINING PROTEIN"/>
    <property type="match status" value="1"/>
</dbReference>
<evidence type="ECO:0000256" key="4">
    <source>
        <dbReference type="ARBA" id="ARBA00022679"/>
    </source>
</evidence>
<keyword evidence="3" id="KW-0328">Glycosyltransferase</keyword>
<dbReference type="GO" id="GO:0016757">
    <property type="term" value="F:glycosyltransferase activity"/>
    <property type="evidence" value="ECO:0007669"/>
    <property type="project" value="UniProtKB-KW"/>
</dbReference>
<evidence type="ECO:0000259" key="6">
    <source>
        <dbReference type="Pfam" id="PF00535"/>
    </source>
</evidence>
<evidence type="ECO:0000256" key="3">
    <source>
        <dbReference type="ARBA" id="ARBA00022676"/>
    </source>
</evidence>
<dbReference type="InterPro" id="IPR029044">
    <property type="entry name" value="Nucleotide-diphossugar_trans"/>
</dbReference>
<dbReference type="Proteomes" id="UP000034224">
    <property type="component" value="Unassembled WGS sequence"/>
</dbReference>
<dbReference type="STRING" id="1618665.UY55_C0005G0009"/>
<dbReference type="InterPro" id="IPR001173">
    <property type="entry name" value="Glyco_trans_2-like"/>
</dbReference>
<protein>
    <recommendedName>
        <fullName evidence="6">Glycosyltransferase 2-like domain-containing protein</fullName>
    </recommendedName>
</protein>
<name>A0A0G1W7C3_9BACT</name>
<evidence type="ECO:0000256" key="2">
    <source>
        <dbReference type="ARBA" id="ARBA00022475"/>
    </source>
</evidence>
<keyword evidence="2" id="KW-1003">Cell membrane</keyword>
<dbReference type="PANTHER" id="PTHR43646">
    <property type="entry name" value="GLYCOSYLTRANSFERASE"/>
    <property type="match status" value="1"/>
</dbReference>
<dbReference type="AlphaFoldDB" id="A0A0G1W7C3"/>
<comment type="caution">
    <text evidence="7">The sequence shown here is derived from an EMBL/GenBank/DDBJ whole genome shotgun (WGS) entry which is preliminary data.</text>
</comment>
<keyword evidence="4" id="KW-0808">Transferase</keyword>
<evidence type="ECO:0000256" key="1">
    <source>
        <dbReference type="ARBA" id="ARBA00004236"/>
    </source>
</evidence>
<dbReference type="EMBL" id="LCQK01000005">
    <property type="protein sequence ID" value="KKW14661.1"/>
    <property type="molecule type" value="Genomic_DNA"/>
</dbReference>
<reference evidence="7 8" key="1">
    <citation type="journal article" date="2015" name="Nature">
        <title>rRNA introns, odd ribosomes, and small enigmatic genomes across a large radiation of phyla.</title>
        <authorList>
            <person name="Brown C.T."/>
            <person name="Hug L.A."/>
            <person name="Thomas B.C."/>
            <person name="Sharon I."/>
            <person name="Castelle C.J."/>
            <person name="Singh A."/>
            <person name="Wilkins M.J."/>
            <person name="Williams K.H."/>
            <person name="Banfield J.F."/>
        </authorList>
    </citation>
    <scope>NUCLEOTIDE SEQUENCE [LARGE SCALE GENOMIC DNA]</scope>
</reference>
<organism evidence="7 8">
    <name type="scientific">Candidatus Jorgensenbacteria bacterium GW2011_GWB1_50_10</name>
    <dbReference type="NCBI Taxonomy" id="1618665"/>
    <lineage>
        <taxon>Bacteria</taxon>
        <taxon>Candidatus Joergenseniibacteriota</taxon>
    </lineage>
</organism>
<dbReference type="SUPFAM" id="SSF53448">
    <property type="entry name" value="Nucleotide-diphospho-sugar transferases"/>
    <property type="match status" value="1"/>
</dbReference>
<dbReference type="Pfam" id="PF00535">
    <property type="entry name" value="Glycos_transf_2"/>
    <property type="match status" value="1"/>
</dbReference>
<sequence length="243" mass="27061">MSVIIPTLNEAEFVSPLIKALNRQTFQDFEVLIVDGGKHGPSVDDTVSIARKMGVHVIAATFQSVSEARSIGMTNAYGNLLVFTEADTLPPSNWLQLIINEFDDATIAVAGAGVPFDASSLVCLEYAIYNALRIIMGKLPNPFRHVSASAYNIVVRKWAYQKVGGFEPDMLPNDDGILGRKLMFIGNTKFSPNTATYISTRRWRKEGFLKTNLHYLYVAENFLNFLAPLLAPLKKRWGRFEKA</sequence>
<dbReference type="Gene3D" id="3.90.550.10">
    <property type="entry name" value="Spore Coat Polysaccharide Biosynthesis Protein SpsA, Chain A"/>
    <property type="match status" value="1"/>
</dbReference>
<dbReference type="GO" id="GO:0005886">
    <property type="term" value="C:plasma membrane"/>
    <property type="evidence" value="ECO:0007669"/>
    <property type="project" value="UniProtKB-SubCell"/>
</dbReference>
<proteinExistence type="predicted"/>
<evidence type="ECO:0000256" key="5">
    <source>
        <dbReference type="ARBA" id="ARBA00023136"/>
    </source>
</evidence>
<comment type="subcellular location">
    <subcellularLocation>
        <location evidence="1">Cell membrane</location>
    </subcellularLocation>
</comment>
<evidence type="ECO:0000313" key="7">
    <source>
        <dbReference type="EMBL" id="KKW14661.1"/>
    </source>
</evidence>
<gene>
    <name evidence="7" type="ORF">UY55_C0005G0009</name>
</gene>
<accession>A0A0G1W7C3</accession>
<keyword evidence="5" id="KW-0472">Membrane</keyword>
<feature type="domain" description="Glycosyltransferase 2-like" evidence="6">
    <location>
        <begin position="2"/>
        <end position="114"/>
    </location>
</feature>
<evidence type="ECO:0000313" key="8">
    <source>
        <dbReference type="Proteomes" id="UP000034224"/>
    </source>
</evidence>